<name>A0A1F5Z790_9BACT</name>
<dbReference type="Pfam" id="PF13382">
    <property type="entry name" value="Adenine_deam_C"/>
    <property type="match status" value="1"/>
</dbReference>
<dbReference type="InterPro" id="IPR032466">
    <property type="entry name" value="Metal_Hydrolase"/>
</dbReference>
<dbReference type="EMBL" id="MFJF01000005">
    <property type="protein sequence ID" value="OGG08012.1"/>
    <property type="molecule type" value="Genomic_DNA"/>
</dbReference>
<reference evidence="9 10" key="1">
    <citation type="journal article" date="2016" name="Nat. Commun.">
        <title>Thousands of microbial genomes shed light on interconnected biogeochemical processes in an aquifer system.</title>
        <authorList>
            <person name="Anantharaman K."/>
            <person name="Brown C.T."/>
            <person name="Hug L.A."/>
            <person name="Sharon I."/>
            <person name="Castelle C.J."/>
            <person name="Probst A.J."/>
            <person name="Thomas B.C."/>
            <person name="Singh A."/>
            <person name="Wilkins M.J."/>
            <person name="Karaoz U."/>
            <person name="Brodie E.L."/>
            <person name="Williams K.H."/>
            <person name="Hubbard S.S."/>
            <person name="Banfield J.F."/>
        </authorList>
    </citation>
    <scope>NUCLEOTIDE SEQUENCE [LARGE SCALE GENOMIC DNA]</scope>
</reference>
<dbReference type="InterPro" id="IPR026912">
    <property type="entry name" value="Adenine_deam_C"/>
</dbReference>
<keyword evidence="3 6" id="KW-0378">Hydrolase</keyword>
<proteinExistence type="inferred from homology"/>
<evidence type="ECO:0000259" key="7">
    <source>
        <dbReference type="Pfam" id="PF01979"/>
    </source>
</evidence>
<dbReference type="InterPro" id="IPR011059">
    <property type="entry name" value="Metal-dep_hydrolase_composite"/>
</dbReference>
<evidence type="ECO:0000256" key="4">
    <source>
        <dbReference type="ARBA" id="ARBA00023211"/>
    </source>
</evidence>
<evidence type="ECO:0000256" key="1">
    <source>
        <dbReference type="ARBA" id="ARBA00006773"/>
    </source>
</evidence>
<dbReference type="SUPFAM" id="SSF51338">
    <property type="entry name" value="Composite domain of metallo-dependent hydrolases"/>
    <property type="match status" value="1"/>
</dbReference>
<keyword evidence="4 6" id="KW-0464">Manganese</keyword>
<dbReference type="InterPro" id="IPR006680">
    <property type="entry name" value="Amidohydro-rel"/>
</dbReference>
<accession>A0A1F5Z790</accession>
<comment type="similarity">
    <text evidence="1 6">Belongs to the metallo-dependent hydrolases superfamily. Adenine deaminase family.</text>
</comment>
<feature type="domain" description="Amidohydrolase-related" evidence="7">
    <location>
        <begin position="50"/>
        <end position="330"/>
    </location>
</feature>
<dbReference type="HAMAP" id="MF_01518">
    <property type="entry name" value="Adenine_deamin"/>
    <property type="match status" value="1"/>
</dbReference>
<dbReference type="GO" id="GO:0006146">
    <property type="term" value="P:adenine catabolic process"/>
    <property type="evidence" value="ECO:0007669"/>
    <property type="project" value="InterPro"/>
</dbReference>
<gene>
    <name evidence="6" type="primary">ade</name>
    <name evidence="9" type="ORF">A2777_01325</name>
</gene>
<evidence type="ECO:0000256" key="2">
    <source>
        <dbReference type="ARBA" id="ARBA00012782"/>
    </source>
</evidence>
<dbReference type="NCBIfam" id="TIGR01178">
    <property type="entry name" value="ade"/>
    <property type="match status" value="1"/>
</dbReference>
<dbReference type="Gene3D" id="3.20.20.140">
    <property type="entry name" value="Metal-dependent hydrolases"/>
    <property type="match status" value="1"/>
</dbReference>
<evidence type="ECO:0000256" key="6">
    <source>
        <dbReference type="HAMAP-Rule" id="MF_01518"/>
    </source>
</evidence>
<evidence type="ECO:0000313" key="9">
    <source>
        <dbReference type="EMBL" id="OGG08012.1"/>
    </source>
</evidence>
<evidence type="ECO:0000259" key="8">
    <source>
        <dbReference type="Pfam" id="PF13382"/>
    </source>
</evidence>
<dbReference type="SUPFAM" id="SSF51556">
    <property type="entry name" value="Metallo-dependent hydrolases"/>
    <property type="match status" value="1"/>
</dbReference>
<dbReference type="AlphaFoldDB" id="A0A1F5Z790"/>
<dbReference type="CDD" id="cd01295">
    <property type="entry name" value="AdeC"/>
    <property type="match status" value="1"/>
</dbReference>
<comment type="caution">
    <text evidence="9">The sequence shown here is derived from an EMBL/GenBank/DDBJ whole genome shotgun (WGS) entry which is preliminary data.</text>
</comment>
<dbReference type="EC" id="3.5.4.2" evidence="2 6"/>
<dbReference type="Pfam" id="PF01979">
    <property type="entry name" value="Amidohydro_1"/>
    <property type="match status" value="1"/>
</dbReference>
<comment type="cofactor">
    <cofactor evidence="6">
        <name>Mn(2+)</name>
        <dbReference type="ChEBI" id="CHEBI:29035"/>
    </cofactor>
</comment>
<dbReference type="PANTHER" id="PTHR11113">
    <property type="entry name" value="N-ACETYLGLUCOSAMINE-6-PHOSPHATE DEACETYLASE"/>
    <property type="match status" value="1"/>
</dbReference>
<organism evidence="9 10">
    <name type="scientific">Candidatus Gottesmanbacteria bacterium RIFCSPHIGHO2_01_FULL_40_15</name>
    <dbReference type="NCBI Taxonomy" id="1798376"/>
    <lineage>
        <taxon>Bacteria</taxon>
        <taxon>Candidatus Gottesmaniibacteriota</taxon>
    </lineage>
</organism>
<dbReference type="PANTHER" id="PTHR11113:SF2">
    <property type="entry name" value="ADENINE DEAMINASE"/>
    <property type="match status" value="1"/>
</dbReference>
<evidence type="ECO:0000313" key="10">
    <source>
        <dbReference type="Proteomes" id="UP000177354"/>
    </source>
</evidence>
<dbReference type="InterPro" id="IPR006679">
    <property type="entry name" value="Adenine_deam"/>
</dbReference>
<comment type="catalytic activity">
    <reaction evidence="5 6">
        <text>adenine + H2O + H(+) = hypoxanthine + NH4(+)</text>
        <dbReference type="Rhea" id="RHEA:23688"/>
        <dbReference type="ChEBI" id="CHEBI:15377"/>
        <dbReference type="ChEBI" id="CHEBI:15378"/>
        <dbReference type="ChEBI" id="CHEBI:16708"/>
        <dbReference type="ChEBI" id="CHEBI:17368"/>
        <dbReference type="ChEBI" id="CHEBI:28938"/>
        <dbReference type="EC" id="3.5.4.2"/>
    </reaction>
</comment>
<dbReference type="GO" id="GO:0000034">
    <property type="term" value="F:adenine deaminase activity"/>
    <property type="evidence" value="ECO:0007669"/>
    <property type="project" value="UniProtKB-UniRule"/>
</dbReference>
<evidence type="ECO:0000256" key="3">
    <source>
        <dbReference type="ARBA" id="ARBA00022801"/>
    </source>
</evidence>
<evidence type="ECO:0000256" key="5">
    <source>
        <dbReference type="ARBA" id="ARBA00047720"/>
    </source>
</evidence>
<feature type="domain" description="Adenine deaminase C-terminal" evidence="8">
    <location>
        <begin position="378"/>
        <end position="544"/>
    </location>
</feature>
<dbReference type="Proteomes" id="UP000177354">
    <property type="component" value="Unassembled WGS sequence"/>
</dbReference>
<sequence>MIRKKSANISFEIAGNLVDIHKEAVYPARLTIEDNKITDIKKQKRVSKKFIFPGFVDAHIHIESSMIPPCEFARLAVVHGTVAAVSDPHEIANVLGIKGVEYMISNGQKVPFKFYFGASPCVPATPFETAGGTLGVKEIKSLIERPEVKNLSEMMNYPGVLSGDSDVLEKIKLAKSNKKPIDGHAPGLAGKALKKYIKAGISTDHETVGIKEAVEKIRLGMKIIIREGSAAKNFNALIPLLNKYPDMCMFGSDDKHPGDLIKGHINELVKLAVSREYDLFKVLRCATLNPVNHYRLNVGLLRMGDWADFQIIDNLADFKIRAVFIDGQKVAASGRPLIKRIKPEIINNFSAQKVTDSDFSLPWAGNKRLKAIVAYDGQIVTGKFDATAKIKNGYLNSDTSRDILKIAVVNRYKKEKPAVSFIKNFGLKKGALASSVAHDSHNIISVGVTDKDLKDAVNGVIKSKGGLAVAVGGRVSVLPLPIAGLMSDKIGEHVALRLHKLDLLAKKLGSGLTSPFMTLSFMALLVIPALKLSDKGLFDSRKFQFVSQI</sequence>
<protein>
    <recommendedName>
        <fullName evidence="2 6">Adenine deaminase</fullName>
        <shortName evidence="6">Adenase</shortName>
        <shortName evidence="6">Adenine aminase</shortName>
        <ecNumber evidence="2 6">3.5.4.2</ecNumber>
    </recommendedName>
</protein>